<organism evidence="1 2">
    <name type="scientific">Planococcus lenghuensis</name>
    <dbReference type="NCBI Taxonomy" id="2213202"/>
    <lineage>
        <taxon>Bacteria</taxon>
        <taxon>Bacillati</taxon>
        <taxon>Bacillota</taxon>
        <taxon>Bacilli</taxon>
        <taxon>Bacillales</taxon>
        <taxon>Caryophanaceae</taxon>
        <taxon>Planococcus</taxon>
    </lineage>
</organism>
<dbReference type="EMBL" id="CP019641">
    <property type="protein sequence ID" value="AQQ55351.1"/>
    <property type="molecule type" value="Genomic_DNA"/>
</dbReference>
<dbReference type="KEGG" id="pmar:B0X71_19455"/>
<protein>
    <recommendedName>
        <fullName evidence="3">AAA domain-containing protein</fullName>
    </recommendedName>
</protein>
<geneLocation type="plasmid" evidence="1 2">
    <name>unnamed1</name>
</geneLocation>
<dbReference type="SUPFAM" id="SSF52540">
    <property type="entry name" value="P-loop containing nucleoside triphosphate hydrolases"/>
    <property type="match status" value="1"/>
</dbReference>
<dbReference type="Gene3D" id="3.40.50.300">
    <property type="entry name" value="P-loop containing nucleotide triphosphate hydrolases"/>
    <property type="match status" value="1"/>
</dbReference>
<reference evidence="1 2" key="1">
    <citation type="submission" date="2017-02" db="EMBL/GenBank/DDBJ databases">
        <title>The complete genomic sequence of a novel cold adapted crude oil-degrading bacterium Planococcus qaidamina Y42.</title>
        <authorList>
            <person name="Yang R."/>
        </authorList>
    </citation>
    <scope>NUCLEOTIDE SEQUENCE [LARGE SCALE GENOMIC DNA]</scope>
    <source>
        <strain evidence="1 2">Y42</strain>
        <plasmid evidence="1 2">unnamed1</plasmid>
    </source>
</reference>
<sequence length="271" mass="30214">MLNNTVVTFFSSNGNTGLTNTVFSVGQAIAKRTHAKVGVLCLSGLDDSTDYFTDPPAYLDTLKPRLAGKMLGDDADFLSRFKEVEDGQLFILAGNSSRRLDRVYTVSEIGYLIERAKEVFDIVLIDAGSQLDNAQSVQAIYAADFRYAVLTQQPKSIKRYLQLQGDILSALSIKREHVTFILNQYQEKATLMSEKQIAKEVDVPEMFTLPYTDHGVISEIENRILYAYQQPKYQDAVNQLADSIARSVALVFKDMESGKRGIGRLFGKKTG</sequence>
<dbReference type="RefSeq" id="WP_077591211.1">
    <property type="nucleotide sequence ID" value="NZ_CP019641.1"/>
</dbReference>
<dbReference type="OrthoDB" id="2791974at2"/>
<proteinExistence type="predicted"/>
<gene>
    <name evidence="1" type="ORF">B0X71_19455</name>
</gene>
<accession>A0A1Q2L4L8</accession>
<evidence type="ECO:0008006" key="3">
    <source>
        <dbReference type="Google" id="ProtNLM"/>
    </source>
</evidence>
<evidence type="ECO:0000313" key="2">
    <source>
        <dbReference type="Proteomes" id="UP000188184"/>
    </source>
</evidence>
<dbReference type="InterPro" id="IPR027417">
    <property type="entry name" value="P-loop_NTPase"/>
</dbReference>
<name>A0A1Q2L4L8_9BACL</name>
<evidence type="ECO:0000313" key="1">
    <source>
        <dbReference type="EMBL" id="AQQ55351.1"/>
    </source>
</evidence>
<keyword evidence="1" id="KW-0614">Plasmid</keyword>
<dbReference type="AlphaFoldDB" id="A0A1Q2L4L8"/>
<dbReference type="Proteomes" id="UP000188184">
    <property type="component" value="Plasmid unnamed1"/>
</dbReference>
<keyword evidence="2" id="KW-1185">Reference proteome</keyword>